<name>A0AAE0SR02_9BIVA</name>
<protein>
    <submittedName>
        <fullName evidence="1">Uncharacterized protein</fullName>
    </submittedName>
</protein>
<evidence type="ECO:0000313" key="1">
    <source>
        <dbReference type="EMBL" id="KAK3595988.1"/>
    </source>
</evidence>
<proteinExistence type="predicted"/>
<sequence>MAAGSLHDIAAVDLELSSSSNNKEVAEEVEEVAEESDLYAQQFLDMGLVAAIEDTKRQET</sequence>
<reference evidence="1" key="1">
    <citation type="journal article" date="2021" name="Genome Biol. Evol.">
        <title>A High-Quality Reference Genome for a Parasitic Bivalve with Doubly Uniparental Inheritance (Bivalvia: Unionida).</title>
        <authorList>
            <person name="Smith C.H."/>
        </authorList>
    </citation>
    <scope>NUCLEOTIDE SEQUENCE</scope>
    <source>
        <strain evidence="1">CHS0354</strain>
    </source>
</reference>
<dbReference type="AlphaFoldDB" id="A0AAE0SR02"/>
<keyword evidence="2" id="KW-1185">Reference proteome</keyword>
<accession>A0AAE0SR02</accession>
<gene>
    <name evidence="1" type="ORF">CHS0354_032504</name>
</gene>
<dbReference type="Proteomes" id="UP001195483">
    <property type="component" value="Unassembled WGS sequence"/>
</dbReference>
<organism evidence="1 2">
    <name type="scientific">Potamilus streckersoni</name>
    <dbReference type="NCBI Taxonomy" id="2493646"/>
    <lineage>
        <taxon>Eukaryota</taxon>
        <taxon>Metazoa</taxon>
        <taxon>Spiralia</taxon>
        <taxon>Lophotrochozoa</taxon>
        <taxon>Mollusca</taxon>
        <taxon>Bivalvia</taxon>
        <taxon>Autobranchia</taxon>
        <taxon>Heteroconchia</taxon>
        <taxon>Palaeoheterodonta</taxon>
        <taxon>Unionida</taxon>
        <taxon>Unionoidea</taxon>
        <taxon>Unionidae</taxon>
        <taxon>Ambleminae</taxon>
        <taxon>Lampsilini</taxon>
        <taxon>Potamilus</taxon>
    </lineage>
</organism>
<evidence type="ECO:0000313" key="2">
    <source>
        <dbReference type="Proteomes" id="UP001195483"/>
    </source>
</evidence>
<reference evidence="1" key="3">
    <citation type="submission" date="2023-05" db="EMBL/GenBank/DDBJ databases">
        <authorList>
            <person name="Smith C.H."/>
        </authorList>
    </citation>
    <scope>NUCLEOTIDE SEQUENCE</scope>
    <source>
        <strain evidence="1">CHS0354</strain>
        <tissue evidence="1">Mantle</tissue>
    </source>
</reference>
<comment type="caution">
    <text evidence="1">The sequence shown here is derived from an EMBL/GenBank/DDBJ whole genome shotgun (WGS) entry which is preliminary data.</text>
</comment>
<reference evidence="1" key="2">
    <citation type="journal article" date="2021" name="Genome Biol. Evol.">
        <title>Developing a high-quality reference genome for a parasitic bivalve with doubly uniparental inheritance (Bivalvia: Unionida).</title>
        <authorList>
            <person name="Smith C.H."/>
        </authorList>
    </citation>
    <scope>NUCLEOTIDE SEQUENCE</scope>
    <source>
        <strain evidence="1">CHS0354</strain>
        <tissue evidence="1">Mantle</tissue>
    </source>
</reference>
<dbReference type="EMBL" id="JAEAOA010001917">
    <property type="protein sequence ID" value="KAK3595988.1"/>
    <property type="molecule type" value="Genomic_DNA"/>
</dbReference>